<dbReference type="Proteomes" id="UP000639772">
    <property type="component" value="Unassembled WGS sequence"/>
</dbReference>
<name>A0A835U643_VANPL</name>
<feature type="region of interest" description="Disordered" evidence="1">
    <location>
        <begin position="1"/>
        <end position="23"/>
    </location>
</feature>
<dbReference type="OrthoDB" id="785381at2759"/>
<accession>A0A835U643</accession>
<proteinExistence type="predicted"/>
<dbReference type="EMBL" id="JADCNM010000145">
    <property type="protein sequence ID" value="KAG0450008.1"/>
    <property type="molecule type" value="Genomic_DNA"/>
</dbReference>
<evidence type="ECO:0000313" key="3">
    <source>
        <dbReference type="EMBL" id="KAG0450008.1"/>
    </source>
</evidence>
<evidence type="ECO:0000313" key="5">
    <source>
        <dbReference type="Proteomes" id="UP000639772"/>
    </source>
</evidence>
<evidence type="ECO:0000313" key="4">
    <source>
        <dbReference type="Proteomes" id="UP000636800"/>
    </source>
</evidence>
<keyword evidence="4" id="KW-1185">Reference proteome</keyword>
<comment type="caution">
    <text evidence="3">The sequence shown here is derived from an EMBL/GenBank/DDBJ whole genome shotgun (WGS) entry which is preliminary data.</text>
</comment>
<evidence type="ECO:0000313" key="2">
    <source>
        <dbReference type="EMBL" id="KAG0449972.1"/>
    </source>
</evidence>
<protein>
    <submittedName>
        <fullName evidence="3">Uncharacterized protein</fullName>
    </submittedName>
</protein>
<dbReference type="Proteomes" id="UP000636800">
    <property type="component" value="Unassembled WGS sequence"/>
</dbReference>
<gene>
    <name evidence="3" type="ORF">HPP92_026978</name>
    <name evidence="2" type="ORF">HPP92_027122</name>
</gene>
<evidence type="ECO:0000256" key="1">
    <source>
        <dbReference type="SAM" id="MobiDB-lite"/>
    </source>
</evidence>
<organism evidence="3 5">
    <name type="scientific">Vanilla planifolia</name>
    <name type="common">Vanilla</name>
    <dbReference type="NCBI Taxonomy" id="51239"/>
    <lineage>
        <taxon>Eukaryota</taxon>
        <taxon>Viridiplantae</taxon>
        <taxon>Streptophyta</taxon>
        <taxon>Embryophyta</taxon>
        <taxon>Tracheophyta</taxon>
        <taxon>Spermatophyta</taxon>
        <taxon>Magnoliopsida</taxon>
        <taxon>Liliopsida</taxon>
        <taxon>Asparagales</taxon>
        <taxon>Orchidaceae</taxon>
        <taxon>Vanilloideae</taxon>
        <taxon>Vanilleae</taxon>
        <taxon>Vanilla</taxon>
    </lineage>
</organism>
<dbReference type="PANTHER" id="PTHR34539:SF19">
    <property type="entry name" value="T6J4.11 PROTEIN"/>
    <property type="match status" value="1"/>
</dbReference>
<feature type="region of interest" description="Disordered" evidence="1">
    <location>
        <begin position="86"/>
        <end position="115"/>
    </location>
</feature>
<dbReference type="AlphaFoldDB" id="A0A835U643"/>
<dbReference type="PANTHER" id="PTHR34539">
    <property type="entry name" value="T6J4.11 PROTEIN"/>
    <property type="match status" value="1"/>
</dbReference>
<dbReference type="EMBL" id="JADCNL010000144">
    <property type="protein sequence ID" value="KAG0449972.1"/>
    <property type="molecule type" value="Genomic_DNA"/>
</dbReference>
<sequence length="155" mass="16930">MSANEGHKRRREDEEASPEAKRIHADFLLDILTGEVSDTGDCDPPADRDLDAVIRSFEEEISLPPEIYAVEGVNDEEISTKEKIGYLQEASDDDLGIPPPGGPSSEGSGSGGYESAEEFGFGQIWGFEDDGLMVYGVLPEEDAGDMEEFWWSAPL</sequence>
<reference evidence="4 5" key="1">
    <citation type="journal article" date="2020" name="Nat. Food">
        <title>A phased Vanilla planifolia genome enables genetic improvement of flavour and production.</title>
        <authorList>
            <person name="Hasing T."/>
            <person name="Tang H."/>
            <person name="Brym M."/>
            <person name="Khazi F."/>
            <person name="Huang T."/>
            <person name="Chambers A.H."/>
        </authorList>
    </citation>
    <scope>NUCLEOTIDE SEQUENCE [LARGE SCALE GENOMIC DNA]</scope>
    <source>
        <tissue evidence="3">Leaf</tissue>
    </source>
</reference>